<gene>
    <name evidence="1" type="ORF">RF679_16010</name>
</gene>
<keyword evidence="2" id="KW-1185">Reference proteome</keyword>
<accession>A0ABY9RFX7</accession>
<organism evidence="1 2">
    <name type="scientific">Undibacterium cyanobacteriorum</name>
    <dbReference type="NCBI Taxonomy" id="3073561"/>
    <lineage>
        <taxon>Bacteria</taxon>
        <taxon>Pseudomonadati</taxon>
        <taxon>Pseudomonadota</taxon>
        <taxon>Betaproteobacteria</taxon>
        <taxon>Burkholderiales</taxon>
        <taxon>Oxalobacteraceae</taxon>
        <taxon>Undibacterium</taxon>
    </lineage>
</organism>
<dbReference type="EMBL" id="CP133720">
    <property type="protein sequence ID" value="WMW80137.1"/>
    <property type="molecule type" value="Genomic_DNA"/>
</dbReference>
<dbReference type="RefSeq" id="WP_309481630.1">
    <property type="nucleotide sequence ID" value="NZ_CP133720.1"/>
</dbReference>
<proteinExistence type="predicted"/>
<evidence type="ECO:0000313" key="2">
    <source>
        <dbReference type="Proteomes" id="UP001181355"/>
    </source>
</evidence>
<dbReference type="Proteomes" id="UP001181355">
    <property type="component" value="Chromosome"/>
</dbReference>
<protein>
    <submittedName>
        <fullName evidence="1">Uncharacterized protein</fullName>
    </submittedName>
</protein>
<evidence type="ECO:0000313" key="1">
    <source>
        <dbReference type="EMBL" id="WMW80137.1"/>
    </source>
</evidence>
<sequence>MTKSDHTSLFALVAGRSHWTPRFVQGLGLLCASFLFTTPAVAEDFLQFDTQLKRDNNLGNSRVRYAVADNSLINTLNVGRIATLGDDPITVILNGKLASTSYNRFTGLSHRDLGGTIEVKKKWGLGPYAPVFSGQLGYERQLFEQADRTQDIQHAELRLSKRVIENLNLNATWRLTQHHAADNRSVEEDYSGAVYDGRYHTWSVSADYSIFGDHLLGLQYSQRKGDLVVTTVSDSAAIYSVAKAIRPDPAFGADRDAYRLDGEIKSWGFSYTIPLNRQWDLQFENQKHDSRVSNGVTYAKRVYSVSAHFKF</sequence>
<reference evidence="1" key="1">
    <citation type="submission" date="2023-09" db="EMBL/GenBank/DDBJ databases">
        <title>Undibacterium sp. 20NA77.5 isolated from freshwater.</title>
        <authorList>
            <person name="Le V."/>
            <person name="Ko S.-R."/>
            <person name="Ahn C.-Y."/>
            <person name="Oh H.-M."/>
        </authorList>
    </citation>
    <scope>NUCLEOTIDE SEQUENCE</scope>
    <source>
        <strain evidence="1">20NA77.5</strain>
    </source>
</reference>
<name>A0ABY9RFX7_9BURK</name>